<evidence type="ECO:0000256" key="4">
    <source>
        <dbReference type="ARBA" id="ARBA00022692"/>
    </source>
</evidence>
<dbReference type="InterPro" id="IPR003838">
    <property type="entry name" value="ABC3_permease_C"/>
</dbReference>
<proteinExistence type="inferred from homology"/>
<evidence type="ECO:0000256" key="5">
    <source>
        <dbReference type="ARBA" id="ARBA00022989"/>
    </source>
</evidence>
<dbReference type="PANTHER" id="PTHR30489">
    <property type="entry name" value="LIPOPROTEIN-RELEASING SYSTEM TRANSMEMBRANE PROTEIN LOLE"/>
    <property type="match status" value="1"/>
</dbReference>
<evidence type="ECO:0000256" key="1">
    <source>
        <dbReference type="ARBA" id="ARBA00004651"/>
    </source>
</evidence>
<dbReference type="Proteomes" id="UP000003882">
    <property type="component" value="Unassembled WGS sequence"/>
</dbReference>
<feature type="transmembrane region" description="Helical" evidence="7">
    <location>
        <begin position="43"/>
        <end position="62"/>
    </location>
</feature>
<organism evidence="9 10">
    <name type="scientific">Bifidobacterium catenulatum DSM 16992 = JCM 1194 = LMG 11043</name>
    <dbReference type="NCBI Taxonomy" id="566552"/>
    <lineage>
        <taxon>Bacteria</taxon>
        <taxon>Bacillati</taxon>
        <taxon>Actinomycetota</taxon>
        <taxon>Actinomycetes</taxon>
        <taxon>Bifidobacteriales</taxon>
        <taxon>Bifidobacteriaceae</taxon>
        <taxon>Bifidobacterium</taxon>
    </lineage>
</organism>
<evidence type="ECO:0000256" key="3">
    <source>
        <dbReference type="ARBA" id="ARBA00022475"/>
    </source>
</evidence>
<keyword evidence="3" id="KW-1003">Cell membrane</keyword>
<evidence type="ECO:0000259" key="8">
    <source>
        <dbReference type="Pfam" id="PF02687"/>
    </source>
</evidence>
<keyword evidence="5 7" id="KW-1133">Transmembrane helix</keyword>
<comment type="caution">
    <text evidence="9">The sequence shown here is derived from an EMBL/GenBank/DDBJ whole genome shotgun (WGS) entry which is preliminary data.</text>
</comment>
<protein>
    <submittedName>
        <fullName evidence="9">Efflux ABC transporter, permease protein</fullName>
    </submittedName>
</protein>
<dbReference type="GO" id="GO:0044874">
    <property type="term" value="P:lipoprotein localization to outer membrane"/>
    <property type="evidence" value="ECO:0007669"/>
    <property type="project" value="TreeGrafter"/>
</dbReference>
<evidence type="ECO:0000256" key="2">
    <source>
        <dbReference type="ARBA" id="ARBA00005236"/>
    </source>
</evidence>
<feature type="transmembrane region" description="Helical" evidence="7">
    <location>
        <begin position="444"/>
        <end position="468"/>
    </location>
</feature>
<keyword evidence="4 7" id="KW-0812">Transmembrane</keyword>
<dbReference type="eggNOG" id="COG0577">
    <property type="taxonomic scope" value="Bacteria"/>
</dbReference>
<dbReference type="AlphaFoldDB" id="B6XW23"/>
<feature type="transmembrane region" description="Helical" evidence="7">
    <location>
        <begin position="369"/>
        <end position="389"/>
    </location>
</feature>
<dbReference type="GO" id="GO:0098797">
    <property type="term" value="C:plasma membrane protein complex"/>
    <property type="evidence" value="ECO:0007669"/>
    <property type="project" value="TreeGrafter"/>
</dbReference>
<dbReference type="InterPro" id="IPR051447">
    <property type="entry name" value="Lipoprotein-release_system"/>
</dbReference>
<accession>B6XW23</accession>
<name>B6XW23_9BIFI</name>
<dbReference type="PANTHER" id="PTHR30489:SF0">
    <property type="entry name" value="LIPOPROTEIN-RELEASING SYSTEM TRANSMEMBRANE PROTEIN LOLE"/>
    <property type="match status" value="1"/>
</dbReference>
<feature type="domain" description="ABC3 transporter permease C-terminal" evidence="8">
    <location>
        <begin position="328"/>
        <end position="472"/>
    </location>
</feature>
<reference evidence="9 10" key="1">
    <citation type="submission" date="2008-10" db="EMBL/GenBank/DDBJ databases">
        <title>Draft genome sequence of Bifidobacterium catenulatum (DSM 16992).</title>
        <authorList>
            <person name="Sudarsanam P."/>
            <person name="Ley R."/>
            <person name="Guruge J."/>
            <person name="Turnbaugh P.J."/>
            <person name="Mahowald M."/>
            <person name="Liep D."/>
            <person name="Gordon J."/>
        </authorList>
    </citation>
    <scope>NUCLEOTIDE SEQUENCE [LARGE SCALE GENOMIC DNA]</scope>
    <source>
        <strain evidence="9 10">DSM 16992</strain>
    </source>
</reference>
<reference evidence="9 10" key="2">
    <citation type="submission" date="2008-10" db="EMBL/GenBank/DDBJ databases">
        <authorList>
            <person name="Fulton L."/>
            <person name="Clifton S."/>
            <person name="Fulton B."/>
            <person name="Xu J."/>
            <person name="Minx P."/>
            <person name="Pepin K.H."/>
            <person name="Johnson M."/>
            <person name="Bhonagiri V."/>
            <person name="Nash W.E."/>
            <person name="Mardis E.R."/>
            <person name="Wilson R.K."/>
        </authorList>
    </citation>
    <scope>NUCLEOTIDE SEQUENCE [LARGE SCALE GENOMIC DNA]</scope>
    <source>
        <strain evidence="9 10">DSM 16992</strain>
    </source>
</reference>
<evidence type="ECO:0000313" key="9">
    <source>
        <dbReference type="EMBL" id="EEB21142.1"/>
    </source>
</evidence>
<keyword evidence="6 7" id="KW-0472">Membrane</keyword>
<evidence type="ECO:0000256" key="6">
    <source>
        <dbReference type="ARBA" id="ARBA00023136"/>
    </source>
</evidence>
<gene>
    <name evidence="9" type="ORF">BIFCAT_01412</name>
</gene>
<comment type="similarity">
    <text evidence="2">Belongs to the ABC-4 integral membrane protein family. LolC/E subfamily.</text>
</comment>
<evidence type="ECO:0000256" key="7">
    <source>
        <dbReference type="SAM" id="Phobius"/>
    </source>
</evidence>
<evidence type="ECO:0000313" key="10">
    <source>
        <dbReference type="Proteomes" id="UP000003882"/>
    </source>
</evidence>
<comment type="subcellular location">
    <subcellularLocation>
        <location evidence="1">Cell membrane</location>
        <topology evidence="1">Multi-pass membrane protein</topology>
    </subcellularLocation>
</comment>
<feature type="transmembrane region" description="Helical" evidence="7">
    <location>
        <begin position="328"/>
        <end position="348"/>
    </location>
</feature>
<dbReference type="EMBL" id="ABXY01000020">
    <property type="protein sequence ID" value="EEB21142.1"/>
    <property type="molecule type" value="Genomic_DNA"/>
</dbReference>
<dbReference type="Pfam" id="PF02687">
    <property type="entry name" value="FtsX"/>
    <property type="match status" value="1"/>
</dbReference>
<sequence length="479" mass="51881">MANRRIELDFIVSDEKVPALQGVLMTFISRAARYVLRKRVRTAVLFIVLTIITASMLSATAVSQAAQHEAGQIEKQAVGGFVLASNLQGSMLTPRGGGMVRPADVQRISKMSGVDSYMVRQNATADLVGASVVKVPGGDDYDAEKEQQFGNTANVIGTNDSAKLNVFTSHTLGMVEGRHLKASDKHMSMVHEDLAKTNGLKVGDTLTLKANPYDADNESHSTATVKTTIVGIFKGDSDRKVSSRAELTSNTVYTDLDTTSTLYQYKAGKEIYQDATFVLDKGVDVEKTMEEAKKLPVDWNNYQITRNDQYTSSMLNAARGVRSMMRSALIGVTISAVIVLSLMLLLWMNDRRQEMGVLVSLGIGKPSLIAQYLTEMILIGLPSLVFGWLCARGMAQWLGTSALRSVNASAAKELSSMGQVGGDLESNMSVRTLDSLTVSIDTTAVLYVSLGLLAVMLVCVAISCIPMLRKSPRSLSELR</sequence>